<feature type="non-terminal residue" evidence="2">
    <location>
        <position position="173"/>
    </location>
</feature>
<comment type="caution">
    <text evidence="2">The sequence shown here is derived from an EMBL/GenBank/DDBJ whole genome shotgun (WGS) entry which is preliminary data.</text>
</comment>
<dbReference type="EMBL" id="JAFHDT010000416">
    <property type="protein sequence ID" value="KAI7789612.1"/>
    <property type="molecule type" value="Genomic_DNA"/>
</dbReference>
<name>A0A9W7T2Y2_TRIRA</name>
<reference evidence="2" key="1">
    <citation type="submission" date="2021-02" db="EMBL/GenBank/DDBJ databases">
        <title>Comparative genomics reveals that relaxation of natural selection precedes convergent phenotypic evolution of cavefish.</title>
        <authorList>
            <person name="Peng Z."/>
        </authorList>
    </citation>
    <scope>NUCLEOTIDE SEQUENCE</scope>
    <source>
        <tissue evidence="2">Muscle</tissue>
    </source>
</reference>
<protein>
    <submittedName>
        <fullName evidence="2">Uncharacterized protein</fullName>
    </submittedName>
</protein>
<keyword evidence="3" id="KW-1185">Reference proteome</keyword>
<gene>
    <name evidence="2" type="ORF">IRJ41_018221</name>
</gene>
<organism evidence="2 3">
    <name type="scientific">Triplophysa rosa</name>
    <name type="common">Cave loach</name>
    <dbReference type="NCBI Taxonomy" id="992332"/>
    <lineage>
        <taxon>Eukaryota</taxon>
        <taxon>Metazoa</taxon>
        <taxon>Chordata</taxon>
        <taxon>Craniata</taxon>
        <taxon>Vertebrata</taxon>
        <taxon>Euteleostomi</taxon>
        <taxon>Actinopterygii</taxon>
        <taxon>Neopterygii</taxon>
        <taxon>Teleostei</taxon>
        <taxon>Ostariophysi</taxon>
        <taxon>Cypriniformes</taxon>
        <taxon>Nemacheilidae</taxon>
        <taxon>Triplophysa</taxon>
    </lineage>
</organism>
<evidence type="ECO:0000313" key="3">
    <source>
        <dbReference type="Proteomes" id="UP001059041"/>
    </source>
</evidence>
<dbReference type="Proteomes" id="UP001059041">
    <property type="component" value="Unassembled WGS sequence"/>
</dbReference>
<proteinExistence type="predicted"/>
<feature type="region of interest" description="Disordered" evidence="1">
    <location>
        <begin position="21"/>
        <end position="97"/>
    </location>
</feature>
<dbReference type="AlphaFoldDB" id="A0A9W7T2Y2"/>
<evidence type="ECO:0000256" key="1">
    <source>
        <dbReference type="SAM" id="MobiDB-lite"/>
    </source>
</evidence>
<accession>A0A9W7T2Y2</accession>
<sequence length="173" mass="18992">RDVDETTLQKQKLPCFIITGKRLSGRPSPTEIGQKTARTSFLPEIVQKSASDGRPPGRRGLRAPSNLTVLSEGNRRDSPCKSGMTNTSSFLPPLPRLPSLVTQPVSVDDSTFKRSKSMRRMPDNTLVLEPSCVAIKPIPRPKKTGSALERPGCSACQTVLKSTRSKEIIFCWT</sequence>
<evidence type="ECO:0000313" key="2">
    <source>
        <dbReference type="EMBL" id="KAI7789612.1"/>
    </source>
</evidence>